<dbReference type="EMBL" id="PJQD01000075">
    <property type="protein sequence ID" value="POY71665.1"/>
    <property type="molecule type" value="Genomic_DNA"/>
</dbReference>
<proteinExistence type="predicted"/>
<reference evidence="2 3" key="1">
    <citation type="journal article" date="2018" name="Front. Microbiol.">
        <title>Prospects for Fungal Bioremediation of Acidic Radioactive Waste Sites: Characterization and Genome Sequence of Rhodotorula taiwanensis MD1149.</title>
        <authorList>
            <person name="Tkavc R."/>
            <person name="Matrosova V.Y."/>
            <person name="Grichenko O.E."/>
            <person name="Gostincar C."/>
            <person name="Volpe R.P."/>
            <person name="Klimenkova P."/>
            <person name="Gaidamakova E.K."/>
            <person name="Zhou C.E."/>
            <person name="Stewart B.J."/>
            <person name="Lyman M.G."/>
            <person name="Malfatti S.A."/>
            <person name="Rubinfeld B."/>
            <person name="Courtot M."/>
            <person name="Singh J."/>
            <person name="Dalgard C.L."/>
            <person name="Hamilton T."/>
            <person name="Frey K.G."/>
            <person name="Gunde-Cimerman N."/>
            <person name="Dugan L."/>
            <person name="Daly M.J."/>
        </authorList>
    </citation>
    <scope>NUCLEOTIDE SEQUENCE [LARGE SCALE GENOMIC DNA]</scope>
    <source>
        <strain evidence="2 3">MD1149</strain>
    </source>
</reference>
<organism evidence="2 3">
    <name type="scientific">Rhodotorula taiwanensis</name>
    <dbReference type="NCBI Taxonomy" id="741276"/>
    <lineage>
        <taxon>Eukaryota</taxon>
        <taxon>Fungi</taxon>
        <taxon>Dikarya</taxon>
        <taxon>Basidiomycota</taxon>
        <taxon>Pucciniomycotina</taxon>
        <taxon>Microbotryomycetes</taxon>
        <taxon>Sporidiobolales</taxon>
        <taxon>Sporidiobolaceae</taxon>
        <taxon>Rhodotorula</taxon>
    </lineage>
</organism>
<evidence type="ECO:0000313" key="3">
    <source>
        <dbReference type="Proteomes" id="UP000237144"/>
    </source>
</evidence>
<dbReference type="OrthoDB" id="2595549at2759"/>
<protein>
    <submittedName>
        <fullName evidence="2">Uncharacterized protein</fullName>
    </submittedName>
</protein>
<feature type="compositionally biased region" description="Polar residues" evidence="1">
    <location>
        <begin position="33"/>
        <end position="42"/>
    </location>
</feature>
<dbReference type="Proteomes" id="UP000237144">
    <property type="component" value="Unassembled WGS sequence"/>
</dbReference>
<name>A0A2S5B4K3_9BASI</name>
<comment type="caution">
    <text evidence="2">The sequence shown here is derived from an EMBL/GenBank/DDBJ whole genome shotgun (WGS) entry which is preliminary data.</text>
</comment>
<keyword evidence="3" id="KW-1185">Reference proteome</keyword>
<evidence type="ECO:0000313" key="2">
    <source>
        <dbReference type="EMBL" id="POY71665.1"/>
    </source>
</evidence>
<dbReference type="AlphaFoldDB" id="A0A2S5B4K3"/>
<gene>
    <name evidence="2" type="ORF">BMF94_5360</name>
</gene>
<feature type="compositionally biased region" description="Basic and acidic residues" evidence="1">
    <location>
        <begin position="67"/>
        <end position="79"/>
    </location>
</feature>
<feature type="region of interest" description="Disordered" evidence="1">
    <location>
        <begin position="18"/>
        <end position="139"/>
    </location>
</feature>
<feature type="compositionally biased region" description="Low complexity" evidence="1">
    <location>
        <begin position="310"/>
        <end position="337"/>
    </location>
</feature>
<sequence>MLSAEEQHILELLRAIPPLLPPDLTCSPPTSPRPAQNGSTGSQKRKRTSSEAGTSNGRVMGLGIAVDGHDGAGLEDGSRRPVPPLASTSRAPPPPPPPANSAKPVSSSEPRESPRLTTPRLQPSGGGRDSPAVGTARNERIEAEWRTEWPRDRLRKLAAKCRDHGRKLKHAGDALARASTSHSRQTTLLAMAHHIDSILLYVFSFWCDDTANKNCNVQQWASVYGLVAFVKKQAQQENVPVVLGLCYRMEALAVFTTSMHEQKALHHKATQLLHGASASASALQTPRAPPPPPLPSGPPPPPPPPPPPSSSSAAAGAPQNAGSPASLSASTGSSHPTSPAPNAPPALRNGSHPPPPPPLLAASNKATEDALRGFVKASPDLFRFQRLYDASCSTLSPFLLSTFYPRTWSLSTTAPSGSNGQVVLAAFVLPNKPWRFAWPAELGRGTLGHQIAWARALVEEWAEAEGLEYEIGNVGEGV</sequence>
<feature type="region of interest" description="Disordered" evidence="1">
    <location>
        <begin position="276"/>
        <end position="362"/>
    </location>
</feature>
<dbReference type="STRING" id="741276.A0A2S5B4K3"/>
<evidence type="ECO:0000256" key="1">
    <source>
        <dbReference type="SAM" id="MobiDB-lite"/>
    </source>
</evidence>
<feature type="compositionally biased region" description="Pro residues" evidence="1">
    <location>
        <begin position="287"/>
        <end position="309"/>
    </location>
</feature>
<accession>A0A2S5B4K3</accession>